<evidence type="ECO:0000313" key="4">
    <source>
        <dbReference type="Proteomes" id="UP001163152"/>
    </source>
</evidence>
<keyword evidence="1" id="KW-0175">Coiled coil</keyword>
<dbReference type="EMBL" id="CP113797">
    <property type="protein sequence ID" value="WAL62267.1"/>
    <property type="molecule type" value="Genomic_DNA"/>
</dbReference>
<evidence type="ECO:0000313" key="3">
    <source>
        <dbReference type="EMBL" id="WAL62267.1"/>
    </source>
</evidence>
<feature type="region of interest" description="Disordered" evidence="2">
    <location>
        <begin position="1"/>
        <end position="118"/>
    </location>
</feature>
<dbReference type="AlphaFoldDB" id="A0A9E9CBF1"/>
<evidence type="ECO:0000256" key="1">
    <source>
        <dbReference type="SAM" id="Coils"/>
    </source>
</evidence>
<dbReference type="Gene3D" id="1.20.5.1700">
    <property type="match status" value="1"/>
</dbReference>
<accession>A0A9E9CBF1</accession>
<feature type="region of interest" description="Disordered" evidence="2">
    <location>
        <begin position="190"/>
        <end position="283"/>
    </location>
</feature>
<feature type="compositionally biased region" description="Polar residues" evidence="2">
    <location>
        <begin position="213"/>
        <end position="229"/>
    </location>
</feature>
<proteinExistence type="predicted"/>
<feature type="compositionally biased region" description="Basic and acidic residues" evidence="2">
    <location>
        <begin position="87"/>
        <end position="113"/>
    </location>
</feature>
<sequence length="283" mass="30842">MTKRRSTNLNTANQKSADATETGQPGNSPQASSKASKPVVERLAKEQPNPIATEPIDVSSSPIEDEIDSSKLHTSKLQPSAASKANNKMEMKLEKKSDLQLESQPEKQTDAKSDTPTTELEVTIAELKAHLISVQQTAARRETELQEQVARLQADLQTKQTQISQLQAELDQTHHLKAELEDAKKMILQLSQMNAQPAPPVPLPKKQPAEPEFSTTSQPVRSQPLSSTAPPARESRPAYPLVTRQPERPAIARGSLPAMSSEPPETPSGQGSKLSDMDLGWVD</sequence>
<dbReference type="RefSeq" id="WP_268612493.1">
    <property type="nucleotide sequence ID" value="NZ_CP113797.1"/>
</dbReference>
<reference evidence="3" key="1">
    <citation type="submission" date="2022-12" db="EMBL/GenBank/DDBJ databases">
        <title>Polyphasic identification of a Novel Hot-Spring Cyanobacterium Ocullathermofonsia sinensis gen nov. sp. nov. and Genomic Insights on its Adaptations to the Thermal Habitat.</title>
        <authorList>
            <person name="Daroch M."/>
            <person name="Tang J."/>
            <person name="Jiang Y."/>
        </authorList>
    </citation>
    <scope>NUCLEOTIDE SEQUENCE</scope>
    <source>
        <strain evidence="3">PKUAC-SCTA174</strain>
    </source>
</reference>
<dbReference type="KEGG" id="tsin:OXH18_09840"/>
<protein>
    <submittedName>
        <fullName evidence="3">Uncharacterized protein</fullName>
    </submittedName>
</protein>
<gene>
    <name evidence="3" type="ORF">OXH18_09840</name>
</gene>
<feature type="coiled-coil region" evidence="1">
    <location>
        <begin position="135"/>
        <end position="183"/>
    </location>
</feature>
<feature type="compositionally biased region" description="Polar residues" evidence="2">
    <location>
        <begin position="75"/>
        <end position="86"/>
    </location>
</feature>
<keyword evidence="4" id="KW-1185">Reference proteome</keyword>
<dbReference type="Proteomes" id="UP001163152">
    <property type="component" value="Chromosome"/>
</dbReference>
<organism evidence="3 4">
    <name type="scientific">Thermocoleostomius sinensis A174</name>
    <dbReference type="NCBI Taxonomy" id="2016057"/>
    <lineage>
        <taxon>Bacteria</taxon>
        <taxon>Bacillati</taxon>
        <taxon>Cyanobacteriota</taxon>
        <taxon>Cyanophyceae</taxon>
        <taxon>Oculatellales</taxon>
        <taxon>Oculatellaceae</taxon>
        <taxon>Thermocoleostomius</taxon>
    </lineage>
</organism>
<feature type="compositionally biased region" description="Polar residues" evidence="2">
    <location>
        <begin position="7"/>
        <end position="35"/>
    </location>
</feature>
<name>A0A9E9CBF1_9CYAN</name>
<evidence type="ECO:0000256" key="2">
    <source>
        <dbReference type="SAM" id="MobiDB-lite"/>
    </source>
</evidence>